<evidence type="ECO:0000256" key="2">
    <source>
        <dbReference type="ARBA" id="ARBA00022801"/>
    </source>
</evidence>
<feature type="compositionally biased region" description="Low complexity" evidence="5">
    <location>
        <begin position="251"/>
        <end position="264"/>
    </location>
</feature>
<comment type="similarity">
    <text evidence="1">Belongs to the low molecular weight phosphotyrosine protein phosphatase family.</text>
</comment>
<evidence type="ECO:0000256" key="3">
    <source>
        <dbReference type="ARBA" id="ARBA00022912"/>
    </source>
</evidence>
<dbReference type="SMART" id="SM00226">
    <property type="entry name" value="LMWPc"/>
    <property type="match status" value="1"/>
</dbReference>
<feature type="active site" evidence="4">
    <location>
        <position position="25"/>
    </location>
</feature>
<sequence>MLLPSHSKRNKKRVILFLDTGDNCRCPLAKGYLTKLLEERGIRHIEVKTAGVMTPTGLLPQPEVVQLLKEEGVDISHHRSHPVTVQMIEDADLILGMSSFHVQTAIRRSPAARGKAFLLKEYVGYSGKAIQIGDPMGGTMEIFKKCFEQIKDALEKLVEMDIIRKPPEDWTEPPARAPREGEPLEAEAVGAGGDGHVGSTTTAKKETAAAGAIEAGTKPRRRGRPPKSAQKSVEVAQSAELKRKRGRPPKSAKAGEAQAPAKAPKIGKATAAETGRRRASAPKAKKAAAGRSRRVAVKGSAKAESAPKVREKSTSKKQKTGEKTSTRTPQRTKKASAKTATKKSK</sequence>
<evidence type="ECO:0000256" key="5">
    <source>
        <dbReference type="SAM" id="MobiDB-lite"/>
    </source>
</evidence>
<accession>A0A2Z4Y4J0</accession>
<reference evidence="7 8" key="1">
    <citation type="submission" date="2018-05" db="EMBL/GenBank/DDBJ databases">
        <title>A metagenomic window into the 2 km-deep terrestrial subsurface aquifer revealed taxonomically and functionally diverse microbial community comprising novel uncultured bacterial lineages.</title>
        <authorList>
            <person name="Kadnikov V.V."/>
            <person name="Mardanov A.V."/>
            <person name="Beletsky A.V."/>
            <person name="Banks D."/>
            <person name="Pimenov N.V."/>
            <person name="Frank Y.A."/>
            <person name="Karnachuk O.V."/>
            <person name="Ravin N.V."/>
        </authorList>
    </citation>
    <scope>NUCLEOTIDE SEQUENCE [LARGE SCALE GENOMIC DNA]</scope>
    <source>
        <strain evidence="7">BY</strain>
    </source>
</reference>
<dbReference type="InterPro" id="IPR017867">
    <property type="entry name" value="Tyr_phospatase_low_mol_wt"/>
</dbReference>
<dbReference type="PANTHER" id="PTHR11717:SF31">
    <property type="entry name" value="LOW MOLECULAR WEIGHT PROTEIN-TYROSINE-PHOSPHATASE ETP-RELATED"/>
    <property type="match status" value="1"/>
</dbReference>
<evidence type="ECO:0000313" key="7">
    <source>
        <dbReference type="EMBL" id="AXA35886.1"/>
    </source>
</evidence>
<dbReference type="Pfam" id="PF01451">
    <property type="entry name" value="LMWPc"/>
    <property type="match status" value="1"/>
</dbReference>
<dbReference type="GO" id="GO:0004725">
    <property type="term" value="F:protein tyrosine phosphatase activity"/>
    <property type="evidence" value="ECO:0007669"/>
    <property type="project" value="InterPro"/>
</dbReference>
<evidence type="ECO:0000313" key="8">
    <source>
        <dbReference type="Proteomes" id="UP000262583"/>
    </source>
</evidence>
<dbReference type="InterPro" id="IPR050438">
    <property type="entry name" value="LMW_PTPase"/>
</dbReference>
<protein>
    <submittedName>
        <fullName evidence="7">Low molecular weight protein tyrosine phosphatase</fullName>
    </submittedName>
</protein>
<dbReference type="InterPro" id="IPR023485">
    <property type="entry name" value="Ptyr_pPase"/>
</dbReference>
<feature type="region of interest" description="Disordered" evidence="5">
    <location>
        <begin position="165"/>
        <end position="345"/>
    </location>
</feature>
<organism evidence="7 8">
    <name type="scientific">Sumerlaea chitinivorans</name>
    <dbReference type="NCBI Taxonomy" id="2250252"/>
    <lineage>
        <taxon>Bacteria</taxon>
        <taxon>Candidatus Sumerlaeota</taxon>
        <taxon>Candidatus Sumerlaeia</taxon>
        <taxon>Candidatus Sumerlaeales</taxon>
        <taxon>Candidatus Sumerlaeaceae</taxon>
        <taxon>Candidatus Sumerlaea</taxon>
    </lineage>
</organism>
<keyword evidence="3" id="KW-0904">Protein phosphatase</keyword>
<feature type="active site" description="Proton donor" evidence="4">
    <location>
        <position position="134"/>
    </location>
</feature>
<feature type="compositionally biased region" description="Basic and acidic residues" evidence="5">
    <location>
        <begin position="305"/>
        <end position="325"/>
    </location>
</feature>
<gene>
    <name evidence="7" type="ORF">BRCON_1109</name>
</gene>
<dbReference type="GO" id="GO:0003677">
    <property type="term" value="F:DNA binding"/>
    <property type="evidence" value="ECO:0007669"/>
    <property type="project" value="InterPro"/>
</dbReference>
<dbReference type="SMART" id="SM00384">
    <property type="entry name" value="AT_hook"/>
    <property type="match status" value="2"/>
</dbReference>
<dbReference type="Proteomes" id="UP000262583">
    <property type="component" value="Chromosome"/>
</dbReference>
<dbReference type="InterPro" id="IPR036196">
    <property type="entry name" value="Ptyr_pPase_sf"/>
</dbReference>
<feature type="compositionally biased region" description="Basic residues" evidence="5">
    <location>
        <begin position="330"/>
        <end position="345"/>
    </location>
</feature>
<evidence type="ECO:0000259" key="6">
    <source>
        <dbReference type="SMART" id="SM00226"/>
    </source>
</evidence>
<proteinExistence type="inferred from homology"/>
<feature type="compositionally biased region" description="Basic residues" evidence="5">
    <location>
        <begin position="277"/>
        <end position="296"/>
    </location>
</feature>
<evidence type="ECO:0000256" key="4">
    <source>
        <dbReference type="PIRSR" id="PIRSR617867-1"/>
    </source>
</evidence>
<feature type="domain" description="Phosphotyrosine protein phosphatase I" evidence="6">
    <location>
        <begin position="13"/>
        <end position="160"/>
    </location>
</feature>
<dbReference type="KEGG" id="schv:BRCON_1109"/>
<dbReference type="Gene3D" id="3.40.50.2300">
    <property type="match status" value="1"/>
</dbReference>
<dbReference type="EMBL" id="CP030759">
    <property type="protein sequence ID" value="AXA35886.1"/>
    <property type="molecule type" value="Genomic_DNA"/>
</dbReference>
<dbReference type="InterPro" id="IPR017956">
    <property type="entry name" value="AT_hook_DNA-bd_motif"/>
</dbReference>
<dbReference type="PANTHER" id="PTHR11717">
    <property type="entry name" value="LOW MOLECULAR WEIGHT PROTEIN TYROSINE PHOSPHATASE"/>
    <property type="match status" value="1"/>
</dbReference>
<dbReference type="AlphaFoldDB" id="A0A2Z4Y4J0"/>
<name>A0A2Z4Y4J0_SUMC1</name>
<dbReference type="SUPFAM" id="SSF52788">
    <property type="entry name" value="Phosphotyrosine protein phosphatases I"/>
    <property type="match status" value="1"/>
</dbReference>
<dbReference type="PRINTS" id="PR00719">
    <property type="entry name" value="LMWPTPASE"/>
</dbReference>
<evidence type="ECO:0000256" key="1">
    <source>
        <dbReference type="ARBA" id="ARBA00011063"/>
    </source>
</evidence>
<keyword evidence="2" id="KW-0378">Hydrolase</keyword>